<organism evidence="4 5">
    <name type="scientific">Pocillopora damicornis</name>
    <name type="common">Cauliflower coral</name>
    <name type="synonym">Millepora damicornis</name>
    <dbReference type="NCBI Taxonomy" id="46731"/>
    <lineage>
        <taxon>Eukaryota</taxon>
        <taxon>Metazoa</taxon>
        <taxon>Cnidaria</taxon>
        <taxon>Anthozoa</taxon>
        <taxon>Hexacorallia</taxon>
        <taxon>Scleractinia</taxon>
        <taxon>Astrocoeniina</taxon>
        <taxon>Pocilloporidae</taxon>
        <taxon>Pocillopora</taxon>
    </lineage>
</organism>
<dbReference type="Proteomes" id="UP000275408">
    <property type="component" value="Unassembled WGS sequence"/>
</dbReference>
<sequence>MFGIARRVQLRYKRGASKMNRLLFTLTVLVMMTAPGCALKCYVCSGTEDTCSKSKLESDKDTYLKECPSGFDRCARSWSKKDDANAVGNSCANEAVCDTADELCDKLKDTIKDYKCGVGCCTDDACNAGSPVTFSFFLLIVSSVLGLALMKCARGWTKSGDVNTVENICANEAICEAAKVLCDKRKDTVKDYKCGVGCCSSDGCNSGSPVTFSFFLLIVSSVLGLALMK</sequence>
<evidence type="ECO:0000313" key="5">
    <source>
        <dbReference type="Proteomes" id="UP000275408"/>
    </source>
</evidence>
<evidence type="ECO:0008006" key="6">
    <source>
        <dbReference type="Google" id="ProtNLM"/>
    </source>
</evidence>
<keyword evidence="2" id="KW-0472">Membrane</keyword>
<evidence type="ECO:0000256" key="3">
    <source>
        <dbReference type="SAM" id="SignalP"/>
    </source>
</evidence>
<keyword evidence="2" id="KW-0812">Transmembrane</keyword>
<dbReference type="InterPro" id="IPR045860">
    <property type="entry name" value="Snake_toxin-like_sf"/>
</dbReference>
<keyword evidence="1 3" id="KW-0732">Signal</keyword>
<dbReference type="SUPFAM" id="SSF57302">
    <property type="entry name" value="Snake toxin-like"/>
    <property type="match status" value="1"/>
</dbReference>
<feature type="signal peptide" evidence="3">
    <location>
        <begin position="1"/>
        <end position="38"/>
    </location>
</feature>
<evidence type="ECO:0000256" key="2">
    <source>
        <dbReference type="SAM" id="Phobius"/>
    </source>
</evidence>
<keyword evidence="2" id="KW-1133">Transmembrane helix</keyword>
<dbReference type="PANTHER" id="PTHR33562:SF28">
    <property type="entry name" value="PROTEIN QUIVER"/>
    <property type="match status" value="1"/>
</dbReference>
<reference evidence="4 5" key="1">
    <citation type="journal article" date="2018" name="Sci. Rep.">
        <title>Comparative analysis of the Pocillopora damicornis genome highlights role of immune system in coral evolution.</title>
        <authorList>
            <person name="Cunning R."/>
            <person name="Bay R.A."/>
            <person name="Gillette P."/>
            <person name="Baker A.C."/>
            <person name="Traylor-Knowles N."/>
        </authorList>
    </citation>
    <scope>NUCLEOTIDE SEQUENCE [LARGE SCALE GENOMIC DNA]</scope>
    <source>
        <strain evidence="4">RSMAS</strain>
        <tissue evidence="4">Whole animal</tissue>
    </source>
</reference>
<accession>A0A3M6U636</accession>
<feature type="transmembrane region" description="Helical" evidence="2">
    <location>
        <begin position="210"/>
        <end position="228"/>
    </location>
</feature>
<feature type="chain" id="PRO_5017961208" description="UPAR/Ly6 domain-containing protein" evidence="3">
    <location>
        <begin position="39"/>
        <end position="229"/>
    </location>
</feature>
<dbReference type="AlphaFoldDB" id="A0A3M6U636"/>
<gene>
    <name evidence="4" type="ORF">pdam_00003924</name>
</gene>
<dbReference type="EMBL" id="RCHS01002172">
    <property type="protein sequence ID" value="RMX49153.1"/>
    <property type="molecule type" value="Genomic_DNA"/>
</dbReference>
<proteinExistence type="predicted"/>
<evidence type="ECO:0000313" key="4">
    <source>
        <dbReference type="EMBL" id="RMX49153.1"/>
    </source>
</evidence>
<evidence type="ECO:0000256" key="1">
    <source>
        <dbReference type="ARBA" id="ARBA00022729"/>
    </source>
</evidence>
<dbReference type="InterPro" id="IPR050975">
    <property type="entry name" value="Sleep_regulator"/>
</dbReference>
<dbReference type="PANTHER" id="PTHR33562">
    <property type="entry name" value="ATILLA, ISOFORM B-RELATED-RELATED"/>
    <property type="match status" value="1"/>
</dbReference>
<protein>
    <recommendedName>
        <fullName evidence="6">UPAR/Ly6 domain-containing protein</fullName>
    </recommendedName>
</protein>
<dbReference type="OrthoDB" id="5978129at2759"/>
<dbReference type="CDD" id="cd23553">
    <property type="entry name" value="TFP_LU_ECD_Ly6PGE"/>
    <property type="match status" value="1"/>
</dbReference>
<comment type="caution">
    <text evidence="4">The sequence shown here is derived from an EMBL/GenBank/DDBJ whole genome shotgun (WGS) entry which is preliminary data.</text>
</comment>
<name>A0A3M6U636_POCDA</name>
<keyword evidence="5" id="KW-1185">Reference proteome</keyword>